<evidence type="ECO:0000313" key="3">
    <source>
        <dbReference type="EMBL" id="MDO3677422.1"/>
    </source>
</evidence>
<dbReference type="InterPro" id="IPR052043">
    <property type="entry name" value="PolySaccharide_Degr_Enz"/>
</dbReference>
<dbReference type="EMBL" id="JAUMKJ010000010">
    <property type="protein sequence ID" value="MDO3677422.1"/>
    <property type="molecule type" value="Genomic_DNA"/>
</dbReference>
<dbReference type="PANTHER" id="PTHR33886">
    <property type="entry name" value="UNSATURATED RHAMNOGALACTURONAN HYDROLASE (EUROFUNG)"/>
    <property type="match status" value="1"/>
</dbReference>
<dbReference type="InterPro" id="IPR010905">
    <property type="entry name" value="Glyco_hydro_88"/>
</dbReference>
<accession>A0ABT8V993</accession>
<dbReference type="Pfam" id="PF07470">
    <property type="entry name" value="Glyco_hydro_88"/>
    <property type="match status" value="1"/>
</dbReference>
<dbReference type="GO" id="GO:0016787">
    <property type="term" value="F:hydrolase activity"/>
    <property type="evidence" value="ECO:0007669"/>
    <property type="project" value="UniProtKB-KW"/>
</dbReference>
<name>A0ABT8V993_9BACL</name>
<evidence type="ECO:0000313" key="4">
    <source>
        <dbReference type="Proteomes" id="UP001168883"/>
    </source>
</evidence>
<keyword evidence="4" id="KW-1185">Reference proteome</keyword>
<dbReference type="SUPFAM" id="SSF48208">
    <property type="entry name" value="Six-hairpin glycosidases"/>
    <property type="match status" value="1"/>
</dbReference>
<protein>
    <submittedName>
        <fullName evidence="3">Glycoside hydrolase family 88 protein</fullName>
    </submittedName>
</protein>
<comment type="caution">
    <text evidence="3">The sequence shown here is derived from an EMBL/GenBank/DDBJ whole genome shotgun (WGS) entry which is preliminary data.</text>
</comment>
<feature type="compositionally biased region" description="Basic and acidic residues" evidence="2">
    <location>
        <begin position="1"/>
        <end position="19"/>
    </location>
</feature>
<keyword evidence="1 3" id="KW-0378">Hydrolase</keyword>
<dbReference type="PANTHER" id="PTHR33886:SF8">
    <property type="entry name" value="UNSATURATED RHAMNOGALACTURONAN HYDROLASE (EUROFUNG)"/>
    <property type="match status" value="1"/>
</dbReference>
<dbReference type="InterPro" id="IPR008928">
    <property type="entry name" value="6-hairpin_glycosidase_sf"/>
</dbReference>
<dbReference type="Proteomes" id="UP001168883">
    <property type="component" value="Unassembled WGS sequence"/>
</dbReference>
<gene>
    <name evidence="3" type="ORF">Q3C12_10465</name>
</gene>
<organism evidence="3 4">
    <name type="scientific">Paenibacillus ehimensis</name>
    <dbReference type="NCBI Taxonomy" id="79264"/>
    <lineage>
        <taxon>Bacteria</taxon>
        <taxon>Bacillati</taxon>
        <taxon>Bacillota</taxon>
        <taxon>Bacilli</taxon>
        <taxon>Bacillales</taxon>
        <taxon>Paenibacillaceae</taxon>
        <taxon>Paenibacillus</taxon>
    </lineage>
</organism>
<evidence type="ECO:0000256" key="2">
    <source>
        <dbReference type="SAM" id="MobiDB-lite"/>
    </source>
</evidence>
<evidence type="ECO:0000256" key="1">
    <source>
        <dbReference type="ARBA" id="ARBA00022801"/>
    </source>
</evidence>
<dbReference type="InterPro" id="IPR012341">
    <property type="entry name" value="6hp_glycosidase-like_sf"/>
</dbReference>
<sequence length="735" mass="83090">MKEPMLHVREEPMQEKEGGAADLSRPSLESTLLRIANRYVGEHPPHPFVFRTFQRDGIRGTDSYYFNFDFTERFPEAKDGESVYACAKVWSDRSTTVRLRLNCCCPAVVYINGQPVYRSTSEVEIRKQRADDFEVRLKRGWSHFAVQFTKRASGFGGEFGTVSAKWQYLPFLAPGIERSGQMGWIYTKPLRGTLPELPKEGWSELGSGAEWLPVRRWSEEQLAVGQLHRLYGLQADHYAIGWAKVRLKQKGVADYTLKGSSEGKIRVLVGGKLVYASDTAGVFKVPLQEKYGVHSVVVQSFCGARDWGFRAEVWHGEDRMDWLPGGAAQGMPDAWMFLGPFSSAETPAALREPTLNGLFESAGGPVYWRVDQPETWVRPSLENALFAKWNYPLGVTLYGLLQTGRTLGRVDLIAYARSHIEACSSMAVYTMWDKERYGLPGINHQLSKIDMLDDCGSFGSVLLEAGKEGVLQGAAECAERIADYIAEGQSRLPDGTLYRVFSDSENLWADDLYMSVPFLCRYALLTGKMSYMDDAAKQFLRFKRYLFLPECKLMSHVYDFSYGTATNIPWGRGNGWVLFSLSELLAVLPAEHPDRPELIRFFQTLCKGILQCQGNRGLWHQVLTDPESYEETSCTAMFVYALSRGIRFGWLDFEDAPVEAAIRAWEGLERLAIDRQGNVHGVCRGSWYSFNPDYYKRELLPLLNDTHGIGIVLLAGVEVIRLQEWMQEEKKGGEA</sequence>
<reference evidence="3" key="1">
    <citation type="submission" date="2023-07" db="EMBL/GenBank/DDBJ databases">
        <authorList>
            <person name="Aktuganov G."/>
            <person name="Boyko T."/>
            <person name="Delegan Y."/>
            <person name="Galimzianova N."/>
            <person name="Gilvanova E."/>
            <person name="Korobov V."/>
            <person name="Kuzmina L."/>
            <person name="Melentiev A."/>
            <person name="Milman P."/>
            <person name="Ryabova A."/>
            <person name="Stupak E."/>
            <person name="Yasakov T."/>
            <person name="Zharikova N."/>
            <person name="Zhurenko E."/>
        </authorList>
    </citation>
    <scope>NUCLEOTIDE SEQUENCE</scope>
    <source>
        <strain evidence="3">IB-739</strain>
    </source>
</reference>
<dbReference type="Gene3D" id="1.50.10.10">
    <property type="match status" value="1"/>
</dbReference>
<feature type="region of interest" description="Disordered" evidence="2">
    <location>
        <begin position="1"/>
        <end position="24"/>
    </location>
</feature>
<proteinExistence type="predicted"/>
<dbReference type="RefSeq" id="WP_302878138.1">
    <property type="nucleotide sequence ID" value="NZ_JAUMKJ010000010.1"/>
</dbReference>